<dbReference type="Pfam" id="PF06429">
    <property type="entry name" value="Flg_bbr_C"/>
    <property type="match status" value="1"/>
</dbReference>
<accession>A0A942E7F4</accession>
<comment type="caution">
    <text evidence="3">The sequence shown here is derived from an EMBL/GenBank/DDBJ whole genome shotgun (WGS) entry which is preliminary data.</text>
</comment>
<evidence type="ECO:0000313" key="3">
    <source>
        <dbReference type="EMBL" id="MBS3847184.1"/>
    </source>
</evidence>
<comment type="similarity">
    <text evidence="1">Belongs to the flagella basal body rod proteins family.</text>
</comment>
<keyword evidence="4" id="KW-1185">Reference proteome</keyword>
<proteinExistence type="inferred from homology"/>
<sequence length="75" mass="7872">MTISAIASGAAGMHRAADRLEASASRVARFGTGLQDVDLTTEMVETIMAQTDFKAAATVVRAADRMTQTTIDILA</sequence>
<evidence type="ECO:0000259" key="2">
    <source>
        <dbReference type="Pfam" id="PF06429"/>
    </source>
</evidence>
<evidence type="ECO:0000256" key="1">
    <source>
        <dbReference type="ARBA" id="ARBA00009677"/>
    </source>
</evidence>
<reference evidence="3" key="1">
    <citation type="submission" date="2021-04" db="EMBL/GenBank/DDBJ databases">
        <title>Devosia litorisediminis sp. nov., isolated from a sand dune.</title>
        <authorList>
            <person name="Park S."/>
            <person name="Yoon J.-H."/>
        </authorList>
    </citation>
    <scope>NUCLEOTIDE SEQUENCE</scope>
    <source>
        <strain evidence="3">BSSL-BM10</strain>
    </source>
</reference>
<feature type="domain" description="Flagellar basal-body/hook protein C-terminal" evidence="2">
    <location>
        <begin position="37"/>
        <end position="72"/>
    </location>
</feature>
<name>A0A942E7F4_9HYPH</name>
<gene>
    <name evidence="3" type="ORF">KD146_00610</name>
</gene>
<dbReference type="InterPro" id="IPR010930">
    <property type="entry name" value="Flg_bb/hook_C_dom"/>
</dbReference>
<evidence type="ECO:0000313" key="4">
    <source>
        <dbReference type="Proteomes" id="UP000678281"/>
    </source>
</evidence>
<dbReference type="EMBL" id="JAGXTP010000001">
    <property type="protein sequence ID" value="MBS3847184.1"/>
    <property type="molecule type" value="Genomic_DNA"/>
</dbReference>
<dbReference type="Proteomes" id="UP000678281">
    <property type="component" value="Unassembled WGS sequence"/>
</dbReference>
<protein>
    <recommendedName>
        <fullName evidence="2">Flagellar basal-body/hook protein C-terminal domain-containing protein</fullName>
    </recommendedName>
</protein>
<dbReference type="SUPFAM" id="SSF64518">
    <property type="entry name" value="Phase 1 flagellin"/>
    <property type="match status" value="1"/>
</dbReference>
<dbReference type="AlphaFoldDB" id="A0A942E7F4"/>
<organism evidence="3 4">
    <name type="scientific">Devosia litorisediminis</name>
    <dbReference type="NCBI Taxonomy" id="2829817"/>
    <lineage>
        <taxon>Bacteria</taxon>
        <taxon>Pseudomonadati</taxon>
        <taxon>Pseudomonadota</taxon>
        <taxon>Alphaproteobacteria</taxon>
        <taxon>Hyphomicrobiales</taxon>
        <taxon>Devosiaceae</taxon>
        <taxon>Devosia</taxon>
    </lineage>
</organism>
<dbReference type="RefSeq" id="WP_212656833.1">
    <property type="nucleotide sequence ID" value="NZ_JAGXTP010000001.1"/>
</dbReference>